<organism evidence="1 2">
    <name type="scientific">Mycobacterium malmoense</name>
    <dbReference type="NCBI Taxonomy" id="1780"/>
    <lineage>
        <taxon>Bacteria</taxon>
        <taxon>Bacillati</taxon>
        <taxon>Actinomycetota</taxon>
        <taxon>Actinomycetes</taxon>
        <taxon>Mycobacteriales</taxon>
        <taxon>Mycobacteriaceae</taxon>
        <taxon>Mycobacterium</taxon>
    </lineage>
</organism>
<reference evidence="1 2" key="1">
    <citation type="submission" date="2017-02" db="EMBL/GenBank/DDBJ databases">
        <title>The new phylogeny of genus Mycobacterium.</title>
        <authorList>
            <person name="Tortoli E."/>
            <person name="Trovato A."/>
            <person name="Cirillo D.M."/>
        </authorList>
    </citation>
    <scope>NUCLEOTIDE SEQUENCE [LARGE SCALE GENOMIC DNA]</scope>
    <source>
        <strain evidence="1 2">IP1130001</strain>
    </source>
</reference>
<sequence length="77" mass="9016">MHLPVGPLGGKRFRPTLEDVIEFLIVEKMVEHRESWQEALYKTRKPFHDLQLKAAVRKNQFVAKEALEEEGWTVTRG</sequence>
<proteinExistence type="predicted"/>
<name>A0ABX3SLU1_MYCMA</name>
<dbReference type="RefSeq" id="WP_083012666.1">
    <property type="nucleotide sequence ID" value="NZ_CP060015.1"/>
</dbReference>
<dbReference type="Proteomes" id="UP000243140">
    <property type="component" value="Unassembled WGS sequence"/>
</dbReference>
<evidence type="ECO:0000313" key="1">
    <source>
        <dbReference type="EMBL" id="ORA77661.1"/>
    </source>
</evidence>
<comment type="caution">
    <text evidence="1">The sequence shown here is derived from an EMBL/GenBank/DDBJ whole genome shotgun (WGS) entry which is preliminary data.</text>
</comment>
<accession>A0ABX3SLU1</accession>
<protein>
    <submittedName>
        <fullName evidence="1">Uncharacterized protein</fullName>
    </submittedName>
</protein>
<evidence type="ECO:0000313" key="2">
    <source>
        <dbReference type="Proteomes" id="UP000243140"/>
    </source>
</evidence>
<dbReference type="EMBL" id="MVHV01000037">
    <property type="protein sequence ID" value="ORA77661.1"/>
    <property type="molecule type" value="Genomic_DNA"/>
</dbReference>
<gene>
    <name evidence="1" type="ORF">BST29_23040</name>
</gene>
<keyword evidence="2" id="KW-1185">Reference proteome</keyword>